<protein>
    <submittedName>
        <fullName evidence="2">Uncharacterized protein</fullName>
    </submittedName>
</protein>
<accession>Q8S6P4</accession>
<reference evidence="3" key="1">
    <citation type="journal article" date="2005" name="Nature">
        <title>The map-based sequence of the rice genome.</title>
        <authorList>
            <consortium name="International rice genome sequencing project (IRGSP)"/>
            <person name="Matsumoto T."/>
            <person name="Wu J."/>
            <person name="Kanamori H."/>
            <person name="Katayose Y."/>
            <person name="Fujisawa M."/>
            <person name="Namiki N."/>
            <person name="Mizuno H."/>
            <person name="Yamamoto K."/>
            <person name="Antonio B.A."/>
            <person name="Baba T."/>
            <person name="Sakata K."/>
            <person name="Nagamura Y."/>
            <person name="Aoki H."/>
            <person name="Arikawa K."/>
            <person name="Arita K."/>
            <person name="Bito T."/>
            <person name="Chiden Y."/>
            <person name="Fujitsuka N."/>
            <person name="Fukunaka R."/>
            <person name="Hamada M."/>
            <person name="Harada C."/>
            <person name="Hayashi A."/>
            <person name="Hijishita S."/>
            <person name="Honda M."/>
            <person name="Hosokawa S."/>
            <person name="Ichikawa Y."/>
            <person name="Idonuma A."/>
            <person name="Iijima M."/>
            <person name="Ikeda M."/>
            <person name="Ikeno M."/>
            <person name="Ito K."/>
            <person name="Ito S."/>
            <person name="Ito T."/>
            <person name="Ito Y."/>
            <person name="Ito Y."/>
            <person name="Iwabuchi A."/>
            <person name="Kamiya K."/>
            <person name="Karasawa W."/>
            <person name="Kurita K."/>
            <person name="Katagiri S."/>
            <person name="Kikuta A."/>
            <person name="Kobayashi H."/>
            <person name="Kobayashi N."/>
            <person name="Machita K."/>
            <person name="Maehara T."/>
            <person name="Masukawa M."/>
            <person name="Mizubayashi T."/>
            <person name="Mukai Y."/>
            <person name="Nagasaki H."/>
            <person name="Nagata Y."/>
            <person name="Naito S."/>
            <person name="Nakashima M."/>
            <person name="Nakama Y."/>
            <person name="Nakamichi Y."/>
            <person name="Nakamura M."/>
            <person name="Meguro A."/>
            <person name="Negishi M."/>
            <person name="Ohta I."/>
            <person name="Ohta T."/>
            <person name="Okamoto M."/>
            <person name="Ono N."/>
            <person name="Saji S."/>
            <person name="Sakaguchi M."/>
            <person name="Sakai K."/>
            <person name="Shibata M."/>
            <person name="Shimokawa T."/>
            <person name="Song J."/>
            <person name="Takazaki Y."/>
            <person name="Terasawa K."/>
            <person name="Tsugane M."/>
            <person name="Tsuji K."/>
            <person name="Ueda S."/>
            <person name="Waki K."/>
            <person name="Yamagata H."/>
            <person name="Yamamoto M."/>
            <person name="Yamamoto S."/>
            <person name="Yamane H."/>
            <person name="Yoshiki S."/>
            <person name="Yoshihara R."/>
            <person name="Yukawa K."/>
            <person name="Zhong H."/>
            <person name="Yano M."/>
            <person name="Yuan Q."/>
            <person name="Ouyang S."/>
            <person name="Liu J."/>
            <person name="Jones K.M."/>
            <person name="Gansberger K."/>
            <person name="Moffat K."/>
            <person name="Hill J."/>
            <person name="Bera J."/>
            <person name="Fadrosh D."/>
            <person name="Jin S."/>
            <person name="Johri S."/>
            <person name="Kim M."/>
            <person name="Overton L."/>
            <person name="Reardon M."/>
            <person name="Tsitrin T."/>
            <person name="Vuong H."/>
            <person name="Weaver B."/>
            <person name="Ciecko A."/>
            <person name="Tallon L."/>
            <person name="Jackson J."/>
            <person name="Pai G."/>
            <person name="Aken S.V."/>
            <person name="Utterback T."/>
            <person name="Reidmuller S."/>
            <person name="Feldblyum T."/>
            <person name="Hsiao J."/>
            <person name="Zismann V."/>
            <person name="Iobst S."/>
            <person name="de Vazeille A.R."/>
            <person name="Buell C.R."/>
            <person name="Ying K."/>
            <person name="Li Y."/>
            <person name="Lu T."/>
            <person name="Huang Y."/>
            <person name="Zhao Q."/>
            <person name="Feng Q."/>
            <person name="Zhang L."/>
            <person name="Zhu J."/>
            <person name="Weng Q."/>
            <person name="Mu J."/>
            <person name="Lu Y."/>
            <person name="Fan D."/>
            <person name="Liu Y."/>
            <person name="Guan J."/>
            <person name="Zhang Y."/>
            <person name="Yu S."/>
            <person name="Liu X."/>
            <person name="Zhang Y."/>
            <person name="Hong G."/>
            <person name="Han B."/>
            <person name="Choisne N."/>
            <person name="Demange N."/>
            <person name="Orjeda G."/>
            <person name="Samain S."/>
            <person name="Cattolico L."/>
            <person name="Pelletier E."/>
            <person name="Couloux A."/>
            <person name="Segurens B."/>
            <person name="Wincker P."/>
            <person name="D'Hont A."/>
            <person name="Scarpelli C."/>
            <person name="Weissenbach J."/>
            <person name="Salanoubat M."/>
            <person name="Quetier F."/>
            <person name="Yu Y."/>
            <person name="Kim H.R."/>
            <person name="Rambo T."/>
            <person name="Currie J."/>
            <person name="Collura K."/>
            <person name="Luo M."/>
            <person name="Yang T."/>
            <person name="Ammiraju J.S.S."/>
            <person name="Engler F."/>
            <person name="Soderlund C."/>
            <person name="Wing R.A."/>
            <person name="Palmer L.E."/>
            <person name="de la Bastide M."/>
            <person name="Spiegel L."/>
            <person name="Nascimento L."/>
            <person name="Zutavern T."/>
            <person name="O'Shaughnessy A."/>
            <person name="Dike S."/>
            <person name="Dedhia N."/>
            <person name="Preston R."/>
            <person name="Balija V."/>
            <person name="McCombie W.R."/>
            <person name="Chow T."/>
            <person name="Chen H."/>
            <person name="Chung M."/>
            <person name="Chen C."/>
            <person name="Shaw J."/>
            <person name="Wu H."/>
            <person name="Hsiao K."/>
            <person name="Chao Y."/>
            <person name="Chu M."/>
            <person name="Cheng C."/>
            <person name="Hour A."/>
            <person name="Lee P."/>
            <person name="Lin S."/>
            <person name="Lin Y."/>
            <person name="Liou J."/>
            <person name="Liu S."/>
            <person name="Hsing Y."/>
            <person name="Raghuvanshi S."/>
            <person name="Mohanty A."/>
            <person name="Bharti A.K."/>
            <person name="Gaur A."/>
            <person name="Gupta V."/>
            <person name="Kumar D."/>
            <person name="Ravi V."/>
            <person name="Vij S."/>
            <person name="Kapur A."/>
            <person name="Khurana P."/>
            <person name="Khurana P."/>
            <person name="Khurana J.P."/>
            <person name="Tyagi A.K."/>
            <person name="Gaikwad K."/>
            <person name="Singh A."/>
            <person name="Dalal V."/>
            <person name="Srivastava S."/>
            <person name="Dixit A."/>
            <person name="Pal A.K."/>
            <person name="Ghazi I.A."/>
            <person name="Yadav M."/>
            <person name="Pandit A."/>
            <person name="Bhargava A."/>
            <person name="Sureshbabu K."/>
            <person name="Batra K."/>
            <person name="Sharma T.R."/>
            <person name="Mohapatra T."/>
            <person name="Singh N.K."/>
            <person name="Messing J."/>
            <person name="Nelson A.B."/>
            <person name="Fuks G."/>
            <person name="Kavchok S."/>
            <person name="Keizer G."/>
            <person name="Linton E."/>
            <person name="Llaca V."/>
            <person name="Song R."/>
            <person name="Tanyolac B."/>
            <person name="Young S."/>
            <person name="Ho-Il K."/>
            <person name="Hahn J.H."/>
            <person name="Sangsakoo G."/>
            <person name="Vanavichit A."/>
            <person name="de Mattos Luiz.A.T."/>
            <person name="Zimmer P.D."/>
            <person name="Malone G."/>
            <person name="Dellagostin O."/>
            <person name="de Oliveira A.C."/>
            <person name="Bevan M."/>
            <person name="Bancroft I."/>
            <person name="Minx P."/>
            <person name="Cordum H."/>
            <person name="Wilson R."/>
            <person name="Cheng Z."/>
            <person name="Jin W."/>
            <person name="Jiang J."/>
            <person name="Leong S.A."/>
            <person name="Iwama H."/>
            <person name="Gojobori T."/>
            <person name="Itoh T."/>
            <person name="Niimura Y."/>
            <person name="Fujii Y."/>
            <person name="Habara T."/>
            <person name="Sakai H."/>
            <person name="Sato Y."/>
            <person name="Wilson G."/>
            <person name="Kumar K."/>
            <person name="McCouch S."/>
            <person name="Juretic N."/>
            <person name="Hoen D."/>
            <person name="Wright S."/>
            <person name="Bruskiewich R."/>
            <person name="Bureau T."/>
            <person name="Miyao A."/>
            <person name="Hirochika H."/>
            <person name="Nishikawa T."/>
            <person name="Kadowaki K."/>
            <person name="Sugiura M."/>
            <person name="Burr B."/>
            <person name="Sasaki T."/>
        </authorList>
    </citation>
    <scope>NUCLEOTIDE SEQUENCE [LARGE SCALE GENOMIC DNA]</scope>
    <source>
        <strain evidence="3">cv. Nipponbare</strain>
    </source>
</reference>
<name>Q8S6P4_ORYSJ</name>
<feature type="region of interest" description="Disordered" evidence="1">
    <location>
        <begin position="28"/>
        <end position="49"/>
    </location>
</feature>
<dbReference type="AlphaFoldDB" id="Q8S6P4"/>
<evidence type="ECO:0000256" key="1">
    <source>
        <dbReference type="SAM" id="MobiDB-lite"/>
    </source>
</evidence>
<dbReference type="EMBL" id="AC092548">
    <property type="protein sequence ID" value="AAM18734.1"/>
    <property type="molecule type" value="Genomic_DNA"/>
</dbReference>
<evidence type="ECO:0000313" key="2">
    <source>
        <dbReference type="EMBL" id="AAM18734.1"/>
    </source>
</evidence>
<gene>
    <name evidence="2" type="primary">OSJNBa0073L01.9</name>
</gene>
<proteinExistence type="predicted"/>
<organism evidence="2 3">
    <name type="scientific">Oryza sativa subsp. japonica</name>
    <name type="common">Rice</name>
    <dbReference type="NCBI Taxonomy" id="39947"/>
    <lineage>
        <taxon>Eukaryota</taxon>
        <taxon>Viridiplantae</taxon>
        <taxon>Streptophyta</taxon>
        <taxon>Embryophyta</taxon>
        <taxon>Tracheophyta</taxon>
        <taxon>Spermatophyta</taxon>
        <taxon>Magnoliopsida</taxon>
        <taxon>Liliopsida</taxon>
        <taxon>Poales</taxon>
        <taxon>Poaceae</taxon>
        <taxon>BOP clade</taxon>
        <taxon>Oryzoideae</taxon>
        <taxon>Oryzeae</taxon>
        <taxon>Oryzinae</taxon>
        <taxon>Oryza</taxon>
        <taxon>Oryza sativa</taxon>
    </lineage>
</organism>
<sequence length="123" mass="13388">MEGTRRHLEKDLESWRIIEDVQVKVEAQTKSTSGATRSPGPVCTKTGAQRRRGAAIAGLKSVLVQEARSICVATQPKSLIIRTFRKIGNPSAHQDGRWPSIGAIGFISSADSFESTPIVLRTM</sequence>
<evidence type="ECO:0000313" key="3">
    <source>
        <dbReference type="Proteomes" id="UP000000763"/>
    </source>
</evidence>
<dbReference type="Proteomes" id="UP000000763">
    <property type="component" value="Chromosome 10"/>
</dbReference>
<reference evidence="3" key="2">
    <citation type="journal article" date="2008" name="Nucleic Acids Res.">
        <title>The rice annotation project database (RAP-DB): 2008 update.</title>
        <authorList>
            <consortium name="The rice annotation project (RAP)"/>
        </authorList>
    </citation>
    <scope>GENOME REANNOTATION</scope>
    <source>
        <strain evidence="3">cv. Nipponbare</strain>
    </source>
</reference>